<dbReference type="InterPro" id="IPR023166">
    <property type="entry name" value="BaiN-like_dom_sf"/>
</dbReference>
<dbReference type="PRINTS" id="PR00411">
    <property type="entry name" value="PNDRDTASEI"/>
</dbReference>
<protein>
    <submittedName>
        <fullName evidence="6">Oxidoreductase</fullName>
    </submittedName>
</protein>
<evidence type="ECO:0000259" key="5">
    <source>
        <dbReference type="Pfam" id="PF22780"/>
    </source>
</evidence>
<dbReference type="NCBIfam" id="TIGR00275">
    <property type="entry name" value="aminoacetone oxidase family FAD-binding enzyme"/>
    <property type="match status" value="1"/>
</dbReference>
<feature type="domain" description="RsdA/BaiN/AoA(So)-like insert" evidence="5">
    <location>
        <begin position="189"/>
        <end position="339"/>
    </location>
</feature>
<evidence type="ECO:0000313" key="6">
    <source>
        <dbReference type="EMBL" id="ERG60810.1"/>
    </source>
</evidence>
<dbReference type="PANTHER" id="PTHR42887">
    <property type="entry name" value="OS12G0638800 PROTEIN"/>
    <property type="match status" value="1"/>
</dbReference>
<keyword evidence="7" id="KW-1185">Reference proteome</keyword>
<dbReference type="Gene3D" id="1.10.8.260">
    <property type="entry name" value="HI0933 insert domain-like"/>
    <property type="match status" value="1"/>
</dbReference>
<comment type="cofactor">
    <cofactor evidence="1">
        <name>FAD</name>
        <dbReference type="ChEBI" id="CHEBI:57692"/>
    </cofactor>
</comment>
<dbReference type="SUPFAM" id="SSF51905">
    <property type="entry name" value="FAD/NAD(P)-binding domain"/>
    <property type="match status" value="1"/>
</dbReference>
<evidence type="ECO:0000256" key="3">
    <source>
        <dbReference type="ARBA" id="ARBA00022827"/>
    </source>
</evidence>
<keyword evidence="3" id="KW-0274">FAD</keyword>
<feature type="domain" description="RsdA/BaiN/AoA(So)-like Rossmann fold-like" evidence="4">
    <location>
        <begin position="5"/>
        <end position="392"/>
    </location>
</feature>
<dbReference type="InterPro" id="IPR057661">
    <property type="entry name" value="RsdA/BaiN/AoA(So)_Rossmann"/>
</dbReference>
<name>A0ABN0NGW7_9GAMM</name>
<dbReference type="InterPro" id="IPR004792">
    <property type="entry name" value="BaiN-like"/>
</dbReference>
<reference evidence="6" key="1">
    <citation type="journal article" date="2012" name="J. Bacteriol.">
        <title>Genome sequences of type strains of seven species of the marine bacterium Pseudoalteromonas.</title>
        <authorList>
            <person name="Xie B.B."/>
            <person name="Shu Y.L."/>
            <person name="Qin Q.L."/>
            <person name="Rong J.C."/>
            <person name="Zhang X.Y."/>
            <person name="Chen X.L."/>
            <person name="Shi M."/>
            <person name="He H.L."/>
            <person name="Zhou B.C."/>
            <person name="Zhang Y.Z."/>
        </authorList>
    </citation>
    <scope>NUCLEOTIDE SEQUENCE [LARGE SCALE GENOMIC DNA]</scope>
    <source>
        <strain evidence="6">NCIMB 2128</strain>
    </source>
</reference>
<evidence type="ECO:0000256" key="1">
    <source>
        <dbReference type="ARBA" id="ARBA00001974"/>
    </source>
</evidence>
<evidence type="ECO:0000259" key="4">
    <source>
        <dbReference type="Pfam" id="PF03486"/>
    </source>
</evidence>
<dbReference type="SUPFAM" id="SSF160996">
    <property type="entry name" value="HI0933 insert domain-like"/>
    <property type="match status" value="1"/>
</dbReference>
<evidence type="ECO:0000256" key="2">
    <source>
        <dbReference type="ARBA" id="ARBA00022630"/>
    </source>
</evidence>
<dbReference type="Gene3D" id="3.50.50.60">
    <property type="entry name" value="FAD/NAD(P)-binding domain"/>
    <property type="match status" value="1"/>
</dbReference>
<reference evidence="6" key="2">
    <citation type="submission" date="2013-04" db="EMBL/GenBank/DDBJ databases">
        <title>Genome sequence of Pseudoalteromonas undina.</title>
        <authorList>
            <person name="Xie B.-B."/>
            <person name="Rong J.-C."/>
            <person name="Qin Q.-L."/>
            <person name="Shu Y.-L."/>
            <person name="Zhang Y.-Z."/>
        </authorList>
    </citation>
    <scope>NUCLEOTIDE SEQUENCE</scope>
    <source>
        <strain evidence="6">NCIMB 2128</strain>
    </source>
</reference>
<keyword evidence="2" id="KW-0285">Flavoprotein</keyword>
<dbReference type="InterPro" id="IPR036188">
    <property type="entry name" value="FAD/NAD-bd_sf"/>
</dbReference>
<accession>A0ABN0NGW7</accession>
<gene>
    <name evidence="6" type="ORF">PUND_10694</name>
</gene>
<dbReference type="PANTHER" id="PTHR42887:SF2">
    <property type="entry name" value="OS12G0638800 PROTEIN"/>
    <property type="match status" value="1"/>
</dbReference>
<proteinExistence type="predicted"/>
<dbReference type="Gene3D" id="2.40.30.10">
    <property type="entry name" value="Translation factors"/>
    <property type="match status" value="1"/>
</dbReference>
<sequence>MTHLDVIVIGAGAAGLMCAAQAGYRGRSVTVLDMGKKPGRKILISGGGRCNFTNENASPNNYLCTNPHFVKSCLSRYTQHDFVELVDRHGLAYHHKTLGQLFCDNSAQDIVDILLTECEWAGVTIKLRSEVLNVAKTATGYSVTTEQETLTCESLVVASGGLTMPKLGATPIGYKIAEQFGLKVLPTMAALVPFTLHQHDKERFEGLSGISISCEVASEDGTVFKENILFTHRGLSGPAILQISSFWRAGQAVTINLLPELDLKQQLADWRETQAQKSLKNSLATILPKRFVEILYDSKAIPDCNINQLTHGQIDALADYIHAWQIKPNGTEGYRTAEVTLGGVDTDELSSKTFEAKKAKGLYFIGEVTDVTGWLGGYNFQYAWSCGFAAGQYA</sequence>
<evidence type="ECO:0000313" key="7">
    <source>
        <dbReference type="Proteomes" id="UP000016534"/>
    </source>
</evidence>
<dbReference type="Pfam" id="PF22780">
    <property type="entry name" value="HI0933_like_1st"/>
    <property type="match status" value="1"/>
</dbReference>
<comment type="caution">
    <text evidence="6">The sequence shown here is derived from an EMBL/GenBank/DDBJ whole genome shotgun (WGS) entry which is preliminary data.</text>
</comment>
<dbReference type="Pfam" id="PF03486">
    <property type="entry name" value="HI0933_like"/>
    <property type="match status" value="1"/>
</dbReference>
<dbReference type="EMBL" id="AHCF02000018">
    <property type="protein sequence ID" value="ERG60810.1"/>
    <property type="molecule type" value="Genomic_DNA"/>
</dbReference>
<dbReference type="InterPro" id="IPR055178">
    <property type="entry name" value="RsdA/BaiN/AoA(So)-like_dom"/>
</dbReference>
<organism evidence="6 7">
    <name type="scientific">Pseudoalteromonas undina</name>
    <dbReference type="NCBI Taxonomy" id="43660"/>
    <lineage>
        <taxon>Bacteria</taxon>
        <taxon>Pseudomonadati</taxon>
        <taxon>Pseudomonadota</taxon>
        <taxon>Gammaproteobacteria</taxon>
        <taxon>Alteromonadales</taxon>
        <taxon>Pseudoalteromonadaceae</taxon>
        <taxon>Pseudoalteromonas</taxon>
    </lineage>
</organism>
<dbReference type="Proteomes" id="UP000016534">
    <property type="component" value="Unassembled WGS sequence"/>
</dbReference>